<proteinExistence type="inferred from homology"/>
<feature type="domain" description="RWD" evidence="9">
    <location>
        <begin position="16"/>
        <end position="146"/>
    </location>
</feature>
<evidence type="ECO:0000256" key="7">
    <source>
        <dbReference type="SAM" id="MobiDB-lite"/>
    </source>
</evidence>
<dbReference type="GO" id="GO:0140469">
    <property type="term" value="P:GCN2-mediated signaling"/>
    <property type="evidence" value="ECO:0007669"/>
    <property type="project" value="TreeGrafter"/>
</dbReference>
<dbReference type="Pfam" id="PF01205">
    <property type="entry name" value="Impact_N"/>
    <property type="match status" value="1"/>
</dbReference>
<evidence type="ECO:0000256" key="2">
    <source>
        <dbReference type="ARBA" id="ARBA00007665"/>
    </source>
</evidence>
<evidence type="ECO:0000313" key="10">
    <source>
        <dbReference type="EMBL" id="OMH81143.1"/>
    </source>
</evidence>
<evidence type="ECO:0000256" key="1">
    <source>
        <dbReference type="ARBA" id="ARBA00004496"/>
    </source>
</evidence>
<dbReference type="SUPFAM" id="SSF54495">
    <property type="entry name" value="UBC-like"/>
    <property type="match status" value="1"/>
</dbReference>
<dbReference type="InterPro" id="IPR023582">
    <property type="entry name" value="Impact"/>
</dbReference>
<keyword evidence="11" id="KW-1185">Reference proteome</keyword>
<dbReference type="SMART" id="SM00591">
    <property type="entry name" value="RWD"/>
    <property type="match status" value="1"/>
</dbReference>
<dbReference type="AlphaFoldDB" id="A0A1R1PJP5"/>
<dbReference type="GO" id="GO:0006446">
    <property type="term" value="P:regulation of translational initiation"/>
    <property type="evidence" value="ECO:0007669"/>
    <property type="project" value="TreeGrafter"/>
</dbReference>
<keyword evidence="3" id="KW-0963">Cytoplasm</keyword>
<name>A0A1R1PJP5_ZANCU</name>
<dbReference type="InterPro" id="IPR036956">
    <property type="entry name" value="Impact_N_sf"/>
</dbReference>
<dbReference type="GO" id="GO:0005737">
    <property type="term" value="C:cytoplasm"/>
    <property type="evidence" value="ECO:0007669"/>
    <property type="project" value="UniProtKB-SubCell"/>
</dbReference>
<feature type="domain" description="FHA" evidence="8">
    <location>
        <begin position="221"/>
        <end position="283"/>
    </location>
</feature>
<dbReference type="Gene3D" id="3.10.110.10">
    <property type="entry name" value="Ubiquitin Conjugating Enzyme"/>
    <property type="match status" value="1"/>
</dbReference>
<keyword evidence="6" id="KW-0346">Stress response</keyword>
<dbReference type="InterPro" id="IPR001498">
    <property type="entry name" value="Impact_N"/>
</dbReference>
<comment type="caution">
    <text evidence="10">The sequence shown here is derived from an EMBL/GenBank/DDBJ whole genome shotgun (WGS) entry which is preliminary data.</text>
</comment>
<dbReference type="InterPro" id="IPR020568">
    <property type="entry name" value="Ribosomal_Su5_D2-typ_SF"/>
</dbReference>
<evidence type="ECO:0000313" key="11">
    <source>
        <dbReference type="Proteomes" id="UP000188320"/>
    </source>
</evidence>
<evidence type="ECO:0000259" key="8">
    <source>
        <dbReference type="PROSITE" id="PS50006"/>
    </source>
</evidence>
<dbReference type="InterPro" id="IPR016135">
    <property type="entry name" value="UBQ-conjugating_enzyme/RWD"/>
</dbReference>
<comment type="subcellular location">
    <subcellularLocation>
        <location evidence="1">Cytoplasm</location>
    </subcellularLocation>
</comment>
<dbReference type="InterPro" id="IPR000253">
    <property type="entry name" value="FHA_dom"/>
</dbReference>
<dbReference type="Pfam" id="PF05773">
    <property type="entry name" value="RWD"/>
    <property type="match status" value="1"/>
</dbReference>
<feature type="compositionally biased region" description="Basic and acidic residues" evidence="7">
    <location>
        <begin position="162"/>
        <end position="180"/>
    </location>
</feature>
<organism evidence="10 11">
    <name type="scientific">Zancudomyces culisetae</name>
    <name type="common">Gut fungus</name>
    <name type="synonym">Smittium culisetae</name>
    <dbReference type="NCBI Taxonomy" id="1213189"/>
    <lineage>
        <taxon>Eukaryota</taxon>
        <taxon>Fungi</taxon>
        <taxon>Fungi incertae sedis</taxon>
        <taxon>Zoopagomycota</taxon>
        <taxon>Kickxellomycotina</taxon>
        <taxon>Harpellomycetes</taxon>
        <taxon>Harpellales</taxon>
        <taxon>Legeriomycetaceae</taxon>
        <taxon>Zancudomyces</taxon>
    </lineage>
</organism>
<evidence type="ECO:0000256" key="6">
    <source>
        <dbReference type="ARBA" id="ARBA00023016"/>
    </source>
</evidence>
<keyword evidence="4" id="KW-0678">Repressor</keyword>
<dbReference type="Gene3D" id="3.30.230.30">
    <property type="entry name" value="Impact, N-terminal domain"/>
    <property type="match status" value="1"/>
</dbReference>
<evidence type="ECO:0000259" key="9">
    <source>
        <dbReference type="PROSITE" id="PS50908"/>
    </source>
</evidence>
<dbReference type="SUPFAM" id="SSF54211">
    <property type="entry name" value="Ribosomal protein S5 domain 2-like"/>
    <property type="match status" value="1"/>
</dbReference>
<feature type="region of interest" description="Disordered" evidence="7">
    <location>
        <begin position="162"/>
        <end position="184"/>
    </location>
</feature>
<evidence type="ECO:0000256" key="4">
    <source>
        <dbReference type="ARBA" id="ARBA00022491"/>
    </source>
</evidence>
<sequence>MEEHEDTQNNIERQNDELLVLKAVYGEDSVEEFESNLPRHNSSFVFYLKLSDIPVVAPIQFSYPTEYPSLKAPTYELLDVVEEYPENSDGSTDKSARKRAFFRLTYSNVMLTEIKSIFTQTWEEEYRGEVVILAWVEKLHEYLSHKWGESYKELLSEAEIRDKPADENQKEKQEGNDIIKAEQTNKLSTSTKDKVETALCPYHDSCSQIFQGPVFEEKKSVFIGFLTKVHSETDVDCFRRRLLMDKKIAKATHNILAYRIKNKNGFYLQDNDDDGETAAGKRLQMLLVNTGVENVAVIVSRWYGGVLLGPERFKLINNAARAVLESSGHLKGS</sequence>
<dbReference type="CDD" id="cd23821">
    <property type="entry name" value="RWD_IMPACT"/>
    <property type="match status" value="1"/>
</dbReference>
<keyword evidence="5" id="KW-0810">Translation regulation</keyword>
<evidence type="ECO:0000256" key="5">
    <source>
        <dbReference type="ARBA" id="ARBA00022845"/>
    </source>
</evidence>
<dbReference type="OrthoDB" id="69641at2759"/>
<dbReference type="Proteomes" id="UP000188320">
    <property type="component" value="Unassembled WGS sequence"/>
</dbReference>
<evidence type="ECO:0000256" key="3">
    <source>
        <dbReference type="ARBA" id="ARBA00022490"/>
    </source>
</evidence>
<dbReference type="PANTHER" id="PTHR16301:SF25">
    <property type="entry name" value="PROTEIN IMPACT"/>
    <property type="match status" value="1"/>
</dbReference>
<accession>A0A1R1PJP5</accession>
<protein>
    <submittedName>
        <fullName evidence="10">Protein IMPACT-B</fullName>
    </submittedName>
</protein>
<dbReference type="EMBL" id="LSSK01000963">
    <property type="protein sequence ID" value="OMH81143.1"/>
    <property type="molecule type" value="Genomic_DNA"/>
</dbReference>
<dbReference type="PROSITE" id="PS50006">
    <property type="entry name" value="FHA_DOMAIN"/>
    <property type="match status" value="1"/>
</dbReference>
<dbReference type="InterPro" id="IPR006575">
    <property type="entry name" value="RWD_dom"/>
</dbReference>
<dbReference type="PROSITE" id="PS50908">
    <property type="entry name" value="RWD"/>
    <property type="match status" value="1"/>
</dbReference>
<gene>
    <name evidence="10" type="ORF">AX774_g5406</name>
</gene>
<comment type="similarity">
    <text evidence="2">Belongs to the IMPACT family.</text>
</comment>
<dbReference type="PANTHER" id="PTHR16301">
    <property type="entry name" value="IMPACT-RELATED"/>
    <property type="match status" value="1"/>
</dbReference>
<reference evidence="11" key="1">
    <citation type="submission" date="2017-01" db="EMBL/GenBank/DDBJ databases">
        <authorList>
            <person name="Wang Y."/>
            <person name="White M."/>
            <person name="Kvist S."/>
            <person name="Moncalvo J.-M."/>
        </authorList>
    </citation>
    <scope>NUCLEOTIDE SEQUENCE [LARGE SCALE GENOMIC DNA]</scope>
    <source>
        <strain evidence="11">COL-18-3</strain>
    </source>
</reference>